<dbReference type="Proteomes" id="UP000324091">
    <property type="component" value="Chromosome 19"/>
</dbReference>
<comment type="caution">
    <text evidence="2">The sequence shown here is derived from an EMBL/GenBank/DDBJ whole genome shotgun (WGS) entry which is preliminary data.</text>
</comment>
<organism evidence="2 3">
    <name type="scientific">Takifugu flavidus</name>
    <name type="common">sansaifugu</name>
    <dbReference type="NCBI Taxonomy" id="433684"/>
    <lineage>
        <taxon>Eukaryota</taxon>
        <taxon>Metazoa</taxon>
        <taxon>Chordata</taxon>
        <taxon>Craniata</taxon>
        <taxon>Vertebrata</taxon>
        <taxon>Euteleostomi</taxon>
        <taxon>Actinopterygii</taxon>
        <taxon>Neopterygii</taxon>
        <taxon>Teleostei</taxon>
        <taxon>Neoteleostei</taxon>
        <taxon>Acanthomorphata</taxon>
        <taxon>Eupercaria</taxon>
        <taxon>Tetraodontiformes</taxon>
        <taxon>Tetradontoidea</taxon>
        <taxon>Tetraodontidae</taxon>
        <taxon>Takifugu</taxon>
    </lineage>
</organism>
<proteinExistence type="predicted"/>
<accession>A0A5C6NQU1</accession>
<dbReference type="EMBL" id="RHFK02000011">
    <property type="protein sequence ID" value="TWW69098.1"/>
    <property type="molecule type" value="Genomic_DNA"/>
</dbReference>
<reference evidence="2 3" key="1">
    <citation type="submission" date="2019-04" db="EMBL/GenBank/DDBJ databases">
        <title>Chromosome genome assembly for Takifugu flavidus.</title>
        <authorList>
            <person name="Xiao S."/>
        </authorList>
    </citation>
    <scope>NUCLEOTIDE SEQUENCE [LARGE SCALE GENOMIC DNA]</scope>
    <source>
        <strain evidence="2">HTHZ2018</strain>
        <tissue evidence="2">Muscle</tissue>
    </source>
</reference>
<evidence type="ECO:0000256" key="1">
    <source>
        <dbReference type="SAM" id="MobiDB-lite"/>
    </source>
</evidence>
<sequence>MNGTHVHLRTRESVSLFGLPGARRFIRVSVGRSEVTLSSATLSELLAVVRLPFIHPSYLLNVVDNEELIKSSEACRDLVNEAKRYHMLPHARQEMQTPRTRPRLSADYGRTQDNQNDDEGNEKESLGVVGLEKVWENGIRGQDVVVGGGERRSRGM</sequence>
<dbReference type="Gene3D" id="1.25.40.420">
    <property type="match status" value="1"/>
</dbReference>
<dbReference type="AlphaFoldDB" id="A0A5C6NQU1"/>
<name>A0A5C6NQU1_9TELE</name>
<protein>
    <submittedName>
        <fullName evidence="2">Kelch-like protein 29</fullName>
    </submittedName>
</protein>
<evidence type="ECO:0000313" key="3">
    <source>
        <dbReference type="Proteomes" id="UP000324091"/>
    </source>
</evidence>
<keyword evidence="3" id="KW-1185">Reference proteome</keyword>
<feature type="region of interest" description="Disordered" evidence="1">
    <location>
        <begin position="89"/>
        <end position="123"/>
    </location>
</feature>
<gene>
    <name evidence="2" type="ORF">D4764_19G0008970</name>
</gene>
<evidence type="ECO:0000313" key="2">
    <source>
        <dbReference type="EMBL" id="TWW69098.1"/>
    </source>
</evidence>